<keyword evidence="2" id="KW-0393">Immunoglobulin domain</keyword>
<dbReference type="SMART" id="SM00408">
    <property type="entry name" value="IGc2"/>
    <property type="match status" value="1"/>
</dbReference>
<dbReference type="InterPro" id="IPR003598">
    <property type="entry name" value="Ig_sub2"/>
</dbReference>
<evidence type="ECO:0000256" key="1">
    <source>
        <dbReference type="ARBA" id="ARBA00006692"/>
    </source>
</evidence>
<sequence>MQFDGKRCRLLLRSVHEDDSGCYTCKLSTAKGTLPVHSTELQPENHSAKLSVIPSKEPLFTRKLDLLEVLEGRSARFDCKVSGSPPPRVTWTHSCFKDIQKSSHCTFVYDDQECSLVVLNAQPEDSGVYTCTAKNLAGEISCKAELTVHIGVFGKTDEENHSLRV</sequence>
<dbReference type="InterPro" id="IPR003599">
    <property type="entry name" value="Ig_sub"/>
</dbReference>
<dbReference type="FunFam" id="2.60.40.10:FF:000080">
    <property type="entry name" value="Myosin light chain kinase, smooth muscle"/>
    <property type="match status" value="1"/>
</dbReference>
<accession>A0A3B1IQA3</accession>
<evidence type="ECO:0000259" key="3">
    <source>
        <dbReference type="PROSITE" id="PS50835"/>
    </source>
</evidence>
<dbReference type="AlphaFoldDB" id="A0A3B1IQA3"/>
<comment type="similarity">
    <text evidence="1">Belongs to the protein kinase superfamily. CAMK Ser/Thr protein kinase family.</text>
</comment>
<name>A0A3B1IQA3_ASTMX</name>
<feature type="domain" description="Ig-like" evidence="3">
    <location>
        <begin position="58"/>
        <end position="147"/>
    </location>
</feature>
<reference evidence="4" key="3">
    <citation type="submission" date="2025-08" db="UniProtKB">
        <authorList>
            <consortium name="Ensembl"/>
        </authorList>
    </citation>
    <scope>IDENTIFICATION</scope>
</reference>
<dbReference type="InterPro" id="IPR013098">
    <property type="entry name" value="Ig_I-set"/>
</dbReference>
<reference evidence="4" key="4">
    <citation type="submission" date="2025-09" db="UniProtKB">
        <authorList>
            <consortium name="Ensembl"/>
        </authorList>
    </citation>
    <scope>IDENTIFICATION</scope>
</reference>
<dbReference type="Proteomes" id="UP000018467">
    <property type="component" value="Unassembled WGS sequence"/>
</dbReference>
<dbReference type="Pfam" id="PF07679">
    <property type="entry name" value="I-set"/>
    <property type="match status" value="1"/>
</dbReference>
<keyword evidence="5" id="KW-1185">Reference proteome</keyword>
<reference evidence="5" key="1">
    <citation type="submission" date="2013-03" db="EMBL/GenBank/DDBJ databases">
        <authorList>
            <person name="Jeffery W."/>
            <person name="Warren W."/>
            <person name="Wilson R.K."/>
        </authorList>
    </citation>
    <scope>NUCLEOTIDE SEQUENCE</scope>
    <source>
        <strain evidence="5">female</strain>
    </source>
</reference>
<dbReference type="PROSITE" id="PS50835">
    <property type="entry name" value="IG_LIKE"/>
    <property type="match status" value="1"/>
</dbReference>
<dbReference type="GeneTree" id="ENSGT00940000163418"/>
<evidence type="ECO:0000313" key="5">
    <source>
        <dbReference type="Proteomes" id="UP000018467"/>
    </source>
</evidence>
<dbReference type="GO" id="GO:0004672">
    <property type="term" value="F:protein kinase activity"/>
    <property type="evidence" value="ECO:0007669"/>
    <property type="project" value="TreeGrafter"/>
</dbReference>
<dbReference type="SUPFAM" id="SSF48726">
    <property type="entry name" value="Immunoglobulin"/>
    <property type="match status" value="2"/>
</dbReference>
<organism evidence="4 5">
    <name type="scientific">Astyanax mexicanus</name>
    <name type="common">Blind cave fish</name>
    <name type="synonym">Astyanax fasciatus mexicanus</name>
    <dbReference type="NCBI Taxonomy" id="7994"/>
    <lineage>
        <taxon>Eukaryota</taxon>
        <taxon>Metazoa</taxon>
        <taxon>Chordata</taxon>
        <taxon>Craniata</taxon>
        <taxon>Vertebrata</taxon>
        <taxon>Euteleostomi</taxon>
        <taxon>Actinopterygii</taxon>
        <taxon>Neopterygii</taxon>
        <taxon>Teleostei</taxon>
        <taxon>Ostariophysi</taxon>
        <taxon>Characiformes</taxon>
        <taxon>Characoidei</taxon>
        <taxon>Acestrorhamphidae</taxon>
        <taxon>Acestrorhamphinae</taxon>
        <taxon>Astyanax</taxon>
    </lineage>
</organism>
<dbReference type="SMART" id="SM00409">
    <property type="entry name" value="IG"/>
    <property type="match status" value="1"/>
</dbReference>
<dbReference type="STRING" id="7994.ENSAMXP00000032153"/>
<dbReference type="InterPro" id="IPR007110">
    <property type="entry name" value="Ig-like_dom"/>
</dbReference>
<dbReference type="PANTHER" id="PTHR47633">
    <property type="entry name" value="IMMUNOGLOBULIN"/>
    <property type="match status" value="1"/>
</dbReference>
<dbReference type="Ensembl" id="ENSAMXT00000037010.1">
    <property type="protein sequence ID" value="ENSAMXP00000032153.1"/>
    <property type="gene ID" value="ENSAMXG00000031953.1"/>
</dbReference>
<evidence type="ECO:0000313" key="4">
    <source>
        <dbReference type="Ensembl" id="ENSAMXP00000032153.1"/>
    </source>
</evidence>
<protein>
    <recommendedName>
        <fullName evidence="3">Ig-like domain-containing protein</fullName>
    </recommendedName>
</protein>
<dbReference type="InterPro" id="IPR013783">
    <property type="entry name" value="Ig-like_fold"/>
</dbReference>
<dbReference type="InParanoid" id="A0A3B1IQA3"/>
<dbReference type="Gene3D" id="2.60.40.10">
    <property type="entry name" value="Immunoglobulins"/>
    <property type="match status" value="2"/>
</dbReference>
<dbReference type="InterPro" id="IPR036179">
    <property type="entry name" value="Ig-like_dom_sf"/>
</dbReference>
<proteinExistence type="inferred from homology"/>
<dbReference type="Bgee" id="ENSAMXG00000031953">
    <property type="expression patterns" value="Expressed in heart and 9 other cell types or tissues"/>
</dbReference>
<reference evidence="5" key="2">
    <citation type="journal article" date="2014" name="Nat. Commun.">
        <title>The cavefish genome reveals candidate genes for eye loss.</title>
        <authorList>
            <person name="McGaugh S.E."/>
            <person name="Gross J.B."/>
            <person name="Aken B."/>
            <person name="Blin M."/>
            <person name="Borowsky R."/>
            <person name="Chalopin D."/>
            <person name="Hinaux H."/>
            <person name="Jeffery W.R."/>
            <person name="Keene A."/>
            <person name="Ma L."/>
            <person name="Minx P."/>
            <person name="Murphy D."/>
            <person name="O'Quin K.E."/>
            <person name="Retaux S."/>
            <person name="Rohner N."/>
            <person name="Searle S.M."/>
            <person name="Stahl B.A."/>
            <person name="Tabin C."/>
            <person name="Volff J.N."/>
            <person name="Yoshizawa M."/>
            <person name="Warren W.C."/>
        </authorList>
    </citation>
    <scope>NUCLEOTIDE SEQUENCE [LARGE SCALE GENOMIC DNA]</scope>
    <source>
        <strain evidence="5">female</strain>
    </source>
</reference>
<evidence type="ECO:0000256" key="2">
    <source>
        <dbReference type="ARBA" id="ARBA00023319"/>
    </source>
</evidence>
<dbReference type="PANTHER" id="PTHR47633:SF7">
    <property type="entry name" value="TITIN HOMOLOG"/>
    <property type="match status" value="1"/>
</dbReference>